<evidence type="ECO:0000256" key="3">
    <source>
        <dbReference type="SAM" id="MobiDB-lite"/>
    </source>
</evidence>
<gene>
    <name evidence="6" type="ORF">MUK42_31965</name>
</gene>
<dbReference type="InterPro" id="IPR056700">
    <property type="entry name" value="DUF7798"/>
</dbReference>
<reference evidence="6" key="1">
    <citation type="submission" date="2022-05" db="EMBL/GenBank/DDBJ databases">
        <title>The Musa troglodytarum L. genome provides insights into the mechanism of non-climacteric behaviour and enrichment of carotenoids.</title>
        <authorList>
            <person name="Wang J."/>
        </authorList>
    </citation>
    <scope>NUCLEOTIDE SEQUENCE</scope>
    <source>
        <tissue evidence="6">Leaf</tissue>
    </source>
</reference>
<keyword evidence="7" id="KW-1185">Reference proteome</keyword>
<evidence type="ECO:0000313" key="6">
    <source>
        <dbReference type="EMBL" id="URD99811.1"/>
    </source>
</evidence>
<feature type="compositionally biased region" description="Acidic residues" evidence="3">
    <location>
        <begin position="66"/>
        <end position="76"/>
    </location>
</feature>
<feature type="compositionally biased region" description="Basic and acidic residues" evidence="3">
    <location>
        <begin position="1"/>
        <end position="18"/>
    </location>
</feature>
<dbReference type="InterPro" id="IPR011611">
    <property type="entry name" value="PfkB_dom"/>
</dbReference>
<evidence type="ECO:0008006" key="8">
    <source>
        <dbReference type="Google" id="ProtNLM"/>
    </source>
</evidence>
<dbReference type="Proteomes" id="UP001055439">
    <property type="component" value="Chromosome 4"/>
</dbReference>
<feature type="domain" description="Carbohydrate kinase PfkB" evidence="4">
    <location>
        <begin position="754"/>
        <end position="826"/>
    </location>
</feature>
<evidence type="ECO:0000256" key="1">
    <source>
        <dbReference type="ARBA" id="ARBA00022679"/>
    </source>
</evidence>
<feature type="compositionally biased region" description="Gly residues" evidence="3">
    <location>
        <begin position="19"/>
        <end position="28"/>
    </location>
</feature>
<evidence type="ECO:0000259" key="5">
    <source>
        <dbReference type="Pfam" id="PF25074"/>
    </source>
</evidence>
<name>A0A9E7K1A0_9LILI</name>
<dbReference type="OrthoDB" id="497927at2759"/>
<feature type="compositionally biased region" description="Basic and acidic residues" evidence="3">
    <location>
        <begin position="77"/>
        <end position="86"/>
    </location>
</feature>
<evidence type="ECO:0000313" key="7">
    <source>
        <dbReference type="Proteomes" id="UP001055439"/>
    </source>
</evidence>
<evidence type="ECO:0000256" key="2">
    <source>
        <dbReference type="ARBA" id="ARBA00022777"/>
    </source>
</evidence>
<dbReference type="EMBL" id="CP097506">
    <property type="protein sequence ID" value="URD99811.1"/>
    <property type="molecule type" value="Genomic_DNA"/>
</dbReference>
<feature type="region of interest" description="Disordered" evidence="3">
    <location>
        <begin position="58"/>
        <end position="100"/>
    </location>
</feature>
<keyword evidence="2" id="KW-0418">Kinase</keyword>
<organism evidence="6 7">
    <name type="scientific">Musa troglodytarum</name>
    <name type="common">fe'i banana</name>
    <dbReference type="NCBI Taxonomy" id="320322"/>
    <lineage>
        <taxon>Eukaryota</taxon>
        <taxon>Viridiplantae</taxon>
        <taxon>Streptophyta</taxon>
        <taxon>Embryophyta</taxon>
        <taxon>Tracheophyta</taxon>
        <taxon>Spermatophyta</taxon>
        <taxon>Magnoliopsida</taxon>
        <taxon>Liliopsida</taxon>
        <taxon>Zingiberales</taxon>
        <taxon>Musaceae</taxon>
        <taxon>Musa</taxon>
    </lineage>
</organism>
<dbReference type="SUPFAM" id="SSF53613">
    <property type="entry name" value="Ribokinase-like"/>
    <property type="match status" value="1"/>
</dbReference>
<proteinExistence type="predicted"/>
<dbReference type="Pfam" id="PF25074">
    <property type="entry name" value="DUF7798"/>
    <property type="match status" value="1"/>
</dbReference>
<dbReference type="GO" id="GO:0016301">
    <property type="term" value="F:kinase activity"/>
    <property type="evidence" value="ECO:0007669"/>
    <property type="project" value="UniProtKB-KW"/>
</dbReference>
<dbReference type="InterPro" id="IPR002173">
    <property type="entry name" value="Carboh/pur_kinase_PfkB_CS"/>
</dbReference>
<keyword evidence="1" id="KW-0808">Transferase</keyword>
<feature type="region of interest" description="Disordered" evidence="3">
    <location>
        <begin position="1"/>
        <end position="30"/>
    </location>
</feature>
<dbReference type="PANTHER" id="PTHR36011:SF1">
    <property type="entry name" value="BAT2 DOMAIN PROTEIN"/>
    <property type="match status" value="1"/>
</dbReference>
<dbReference type="Gene3D" id="3.40.1190.20">
    <property type="match status" value="1"/>
</dbReference>
<feature type="region of interest" description="Disordered" evidence="3">
    <location>
        <begin position="503"/>
        <end position="535"/>
    </location>
</feature>
<protein>
    <recommendedName>
        <fullName evidence="8">Carbohydrate kinase PfkB domain-containing protein</fullName>
    </recommendedName>
</protein>
<dbReference type="AlphaFoldDB" id="A0A9E7K1A0"/>
<dbReference type="Pfam" id="PF00294">
    <property type="entry name" value="PfkB"/>
    <property type="match status" value="1"/>
</dbReference>
<accession>A0A9E7K1A0</accession>
<feature type="domain" description="DUF7798" evidence="5">
    <location>
        <begin position="233"/>
        <end position="502"/>
    </location>
</feature>
<sequence length="897" mass="97324">MEEEEGRKSPPKNQEEKPQGGGGGGWGSWGISSFSMFSDLQKAAEDISRNAVEVVKNATKGITDLEIADSDSETTDDVTKKDSRGGEEEEGEEEHEDDRLRKSALDKLEKASEDSLFGQGLKVLDNSVETFASGAWSALGSAWKGGSSLVSKLEISAASLADSIQQGNLPGKATSFAPSIIETGKTFTTKGVEVLERVGKETMELLIAETGLEFEKSPNEVHQQDDEEQLEEVTFDRCFYIYGGPDLLEELEALSSHYALLFNRRKAKLLAEQKSLYDAKLQQIQQIFSLVADVEGNDEDSNKGKNIETLNGDSDVEMTKLCDSSVRRAADIASGFTPVLVGLSANDIIRRATDRLDTMHSECIHRLSELCCSAVSQLLILGKSVISSANKGKNEETGGETPKIDWPEEAVSKAKIIRYKAQSMSGNIETVSNSFITGTSDIVQAYLTSIQSVSSDKQELQQSTVQEKANDITYHLRDGGATAAEKIQDALQYLAYVKSGRSTRLRNGGSPPPPISPTATAIPNGTSPSIRGRPPRSAMVREYGVDGGPQQQQHKRLGGLVVGNYCHDVLFRGDLPVGETLGGAASFVSNVLDALAPSTSLYVAKVGADFAYAVPHPPRIVSSSSHTTLFHAHFPPVPAAGGYHDDRVLRRVRACDPIFPADLPDDIRFDYGLAVGVAGEILPETLARMIDLCRVVLVDAQGMIRSFDPVDGTVRLVPLRSTEFFHLLPRIGFLKASAEEAPFVDIEEARKWCCVIVTHGKDGCRVYWKDGELHVSPFHADQIDPTGAGDSFMGGFVSGLVWGLPVPDAVLLGNFFGSLTVTQIGVPKFDQRMLQNVKEELERRAAQPSGSCGRTISLVFHKSDTHEDFLEHLTGAAKLTCTDNPTDLHTNQDNQCQ</sequence>
<dbReference type="PROSITE" id="PS00584">
    <property type="entry name" value="PFKB_KINASES_2"/>
    <property type="match status" value="1"/>
</dbReference>
<evidence type="ECO:0000259" key="4">
    <source>
        <dbReference type="Pfam" id="PF00294"/>
    </source>
</evidence>
<feature type="compositionally biased region" description="Acidic residues" evidence="3">
    <location>
        <begin position="87"/>
        <end position="96"/>
    </location>
</feature>
<dbReference type="PANTHER" id="PTHR36011">
    <property type="entry name" value="BAT2 DOMAIN PROTEIN"/>
    <property type="match status" value="1"/>
</dbReference>
<dbReference type="InterPro" id="IPR029056">
    <property type="entry name" value="Ribokinase-like"/>
</dbReference>